<name>A0AAV5THJ0_9BILA</name>
<dbReference type="Pfam" id="PF10328">
    <property type="entry name" value="7TM_GPCR_Srx"/>
    <property type="match status" value="1"/>
</dbReference>
<dbReference type="GO" id="GO:0016020">
    <property type="term" value="C:membrane"/>
    <property type="evidence" value="ECO:0007669"/>
    <property type="project" value="UniProtKB-SubCell"/>
</dbReference>
<feature type="transmembrane region" description="Helical" evidence="5">
    <location>
        <begin position="12"/>
        <end position="36"/>
    </location>
</feature>
<feature type="transmembrane region" description="Helical" evidence="5">
    <location>
        <begin position="196"/>
        <end position="221"/>
    </location>
</feature>
<evidence type="ECO:0000259" key="6">
    <source>
        <dbReference type="PROSITE" id="PS50262"/>
    </source>
</evidence>
<feature type="non-terminal residue" evidence="7">
    <location>
        <position position="271"/>
    </location>
</feature>
<protein>
    <recommendedName>
        <fullName evidence="6">G-protein coupled receptors family 1 profile domain-containing protein</fullName>
    </recommendedName>
</protein>
<dbReference type="EMBL" id="BTSX01000004">
    <property type="protein sequence ID" value="GMS93727.1"/>
    <property type="molecule type" value="Genomic_DNA"/>
</dbReference>
<dbReference type="CDD" id="cd00637">
    <property type="entry name" value="7tm_classA_rhodopsin-like"/>
    <property type="match status" value="1"/>
</dbReference>
<feature type="transmembrane region" description="Helical" evidence="5">
    <location>
        <begin position="65"/>
        <end position="86"/>
    </location>
</feature>
<evidence type="ECO:0000256" key="2">
    <source>
        <dbReference type="ARBA" id="ARBA00022692"/>
    </source>
</evidence>
<keyword evidence="8" id="KW-1185">Reference proteome</keyword>
<dbReference type="PANTHER" id="PTHR22718:SF11">
    <property type="entry name" value="7TM GPCR SERPENTINE RECEPTOR CLASS X (SRX) DOMAIN-CONTAINING PROTEIN"/>
    <property type="match status" value="1"/>
</dbReference>
<dbReference type="Proteomes" id="UP001432027">
    <property type="component" value="Unassembled WGS sequence"/>
</dbReference>
<keyword evidence="3 5" id="KW-1133">Transmembrane helix</keyword>
<comment type="caution">
    <text evidence="7">The sequence shown here is derived from an EMBL/GenBank/DDBJ whole genome shotgun (WGS) entry which is preliminary data.</text>
</comment>
<sequence length="271" mass="31054">IINGLLHFQHSSFYILALQTLLVDFAFIAIHLFFWIPIAINPNFLSLNGADITILHLADCIGTYAWFHNALGHVFIAWNRFAVLVFSEHSIFTRQRVIVMAVVHHILAALITVLTQFVIPCCRLSFNFSIFSYINVPNGDMANYSDTFLTVPVNTLSTATSLVCYTTIFISVRRARQSEFQRGDELTRQRKREYRYALQFASLASVFSFCWISFRIFPIFIPLSDPSLVWVFGLTTVTTMTNCFMNALVYLLNNSEVRLEILNINCFSMLT</sequence>
<feature type="domain" description="G-protein coupled receptors family 1 profile" evidence="6">
    <location>
        <begin position="122"/>
        <end position="250"/>
    </location>
</feature>
<proteinExistence type="predicted"/>
<dbReference type="Gene3D" id="1.20.1070.10">
    <property type="entry name" value="Rhodopsin 7-helix transmembrane proteins"/>
    <property type="match status" value="1"/>
</dbReference>
<evidence type="ECO:0000256" key="1">
    <source>
        <dbReference type="ARBA" id="ARBA00004370"/>
    </source>
</evidence>
<dbReference type="InterPro" id="IPR017452">
    <property type="entry name" value="GPCR_Rhodpsn_7TM"/>
</dbReference>
<organism evidence="7 8">
    <name type="scientific">Pristionchus entomophagus</name>
    <dbReference type="NCBI Taxonomy" id="358040"/>
    <lineage>
        <taxon>Eukaryota</taxon>
        <taxon>Metazoa</taxon>
        <taxon>Ecdysozoa</taxon>
        <taxon>Nematoda</taxon>
        <taxon>Chromadorea</taxon>
        <taxon>Rhabditida</taxon>
        <taxon>Rhabditina</taxon>
        <taxon>Diplogasteromorpha</taxon>
        <taxon>Diplogasteroidea</taxon>
        <taxon>Neodiplogasteridae</taxon>
        <taxon>Pristionchus</taxon>
    </lineage>
</organism>
<evidence type="ECO:0000313" key="7">
    <source>
        <dbReference type="EMBL" id="GMS93727.1"/>
    </source>
</evidence>
<accession>A0AAV5THJ0</accession>
<feature type="transmembrane region" description="Helical" evidence="5">
    <location>
        <begin position="151"/>
        <end position="172"/>
    </location>
</feature>
<evidence type="ECO:0000313" key="8">
    <source>
        <dbReference type="Proteomes" id="UP001432027"/>
    </source>
</evidence>
<comment type="subcellular location">
    <subcellularLocation>
        <location evidence="1">Membrane</location>
    </subcellularLocation>
</comment>
<keyword evidence="2 5" id="KW-0812">Transmembrane</keyword>
<gene>
    <name evidence="7" type="ORF">PENTCL1PPCAC_15902</name>
</gene>
<evidence type="ECO:0000256" key="4">
    <source>
        <dbReference type="ARBA" id="ARBA00023136"/>
    </source>
</evidence>
<feature type="non-terminal residue" evidence="7">
    <location>
        <position position="1"/>
    </location>
</feature>
<dbReference type="PROSITE" id="PS50262">
    <property type="entry name" value="G_PROTEIN_RECEP_F1_2"/>
    <property type="match status" value="1"/>
</dbReference>
<feature type="transmembrane region" description="Helical" evidence="5">
    <location>
        <begin position="98"/>
        <end position="119"/>
    </location>
</feature>
<dbReference type="PANTHER" id="PTHR22718">
    <property type="entry name" value="SERPENTINE RECEPTOR, CLASS X"/>
    <property type="match status" value="1"/>
</dbReference>
<feature type="transmembrane region" description="Helical" evidence="5">
    <location>
        <begin position="227"/>
        <end position="252"/>
    </location>
</feature>
<dbReference type="InterPro" id="IPR019430">
    <property type="entry name" value="7TM_GPCR_serpentine_rcpt_Srx"/>
</dbReference>
<dbReference type="SUPFAM" id="SSF81321">
    <property type="entry name" value="Family A G protein-coupled receptor-like"/>
    <property type="match status" value="1"/>
</dbReference>
<reference evidence="7" key="1">
    <citation type="submission" date="2023-10" db="EMBL/GenBank/DDBJ databases">
        <title>Genome assembly of Pristionchus species.</title>
        <authorList>
            <person name="Yoshida K."/>
            <person name="Sommer R.J."/>
        </authorList>
    </citation>
    <scope>NUCLEOTIDE SEQUENCE</scope>
    <source>
        <strain evidence="7">RS0144</strain>
    </source>
</reference>
<dbReference type="AlphaFoldDB" id="A0AAV5THJ0"/>
<keyword evidence="4 5" id="KW-0472">Membrane</keyword>
<evidence type="ECO:0000256" key="3">
    <source>
        <dbReference type="ARBA" id="ARBA00022989"/>
    </source>
</evidence>
<evidence type="ECO:0000256" key="5">
    <source>
        <dbReference type="SAM" id="Phobius"/>
    </source>
</evidence>